<dbReference type="SUPFAM" id="SSF51556">
    <property type="entry name" value="Metallo-dependent hydrolases"/>
    <property type="match status" value="1"/>
</dbReference>
<comment type="cofactor">
    <cofactor evidence="6">
        <name>Mn(2+)</name>
        <dbReference type="ChEBI" id="CHEBI:29035"/>
    </cofactor>
</comment>
<dbReference type="OrthoDB" id="9775607at2"/>
<dbReference type="Pfam" id="PF01979">
    <property type="entry name" value="Amidohydro_1"/>
    <property type="match status" value="1"/>
</dbReference>
<dbReference type="PANTHER" id="PTHR11113">
    <property type="entry name" value="N-ACETYLGLUCOSAMINE-6-PHOSPHATE DEACETYLASE"/>
    <property type="match status" value="1"/>
</dbReference>
<comment type="catalytic activity">
    <reaction evidence="5 6">
        <text>adenine + H2O + H(+) = hypoxanthine + NH4(+)</text>
        <dbReference type="Rhea" id="RHEA:23688"/>
        <dbReference type="ChEBI" id="CHEBI:15377"/>
        <dbReference type="ChEBI" id="CHEBI:15378"/>
        <dbReference type="ChEBI" id="CHEBI:16708"/>
        <dbReference type="ChEBI" id="CHEBI:17368"/>
        <dbReference type="ChEBI" id="CHEBI:28938"/>
        <dbReference type="EC" id="3.5.4.2"/>
    </reaction>
</comment>
<proteinExistence type="inferred from homology"/>
<evidence type="ECO:0000256" key="5">
    <source>
        <dbReference type="ARBA" id="ARBA00047720"/>
    </source>
</evidence>
<dbReference type="Gene3D" id="2.30.40.10">
    <property type="entry name" value="Urease, subunit C, domain 1"/>
    <property type="match status" value="1"/>
</dbReference>
<evidence type="ECO:0000256" key="4">
    <source>
        <dbReference type="ARBA" id="ARBA00023211"/>
    </source>
</evidence>
<dbReference type="PANTHER" id="PTHR11113:SF2">
    <property type="entry name" value="ADENINE DEAMINASE"/>
    <property type="match status" value="1"/>
</dbReference>
<organism evidence="9 10">
    <name type="scientific">Paenibacillus terrae</name>
    <dbReference type="NCBI Taxonomy" id="159743"/>
    <lineage>
        <taxon>Bacteria</taxon>
        <taxon>Bacillati</taxon>
        <taxon>Bacillota</taxon>
        <taxon>Bacilli</taxon>
        <taxon>Bacillales</taxon>
        <taxon>Paenibacillaceae</taxon>
        <taxon>Paenibacillus</taxon>
    </lineage>
</organism>
<name>A0A0D7XBF7_9BACL</name>
<keyword evidence="4 6" id="KW-0464">Manganese</keyword>
<dbReference type="Proteomes" id="UP000032534">
    <property type="component" value="Unassembled WGS sequence"/>
</dbReference>
<keyword evidence="10" id="KW-1185">Reference proteome</keyword>
<dbReference type="InterPro" id="IPR006679">
    <property type="entry name" value="Adenine_deam"/>
</dbReference>
<dbReference type="EMBL" id="JTHP01000001">
    <property type="protein sequence ID" value="KJD47567.1"/>
    <property type="molecule type" value="Genomic_DNA"/>
</dbReference>
<accession>A0A0D7XBF7</accession>
<dbReference type="Gene3D" id="3.20.20.140">
    <property type="entry name" value="Metal-dependent hydrolases"/>
    <property type="match status" value="1"/>
</dbReference>
<evidence type="ECO:0000259" key="7">
    <source>
        <dbReference type="Pfam" id="PF01979"/>
    </source>
</evidence>
<evidence type="ECO:0000256" key="3">
    <source>
        <dbReference type="ARBA" id="ARBA00022801"/>
    </source>
</evidence>
<feature type="domain" description="Amidohydrolase-related" evidence="7">
    <location>
        <begin position="55"/>
        <end position="339"/>
    </location>
</feature>
<keyword evidence="3 6" id="KW-0378">Hydrolase</keyword>
<evidence type="ECO:0000313" key="10">
    <source>
        <dbReference type="Proteomes" id="UP000032534"/>
    </source>
</evidence>
<evidence type="ECO:0000313" key="9">
    <source>
        <dbReference type="EMBL" id="KJD47567.1"/>
    </source>
</evidence>
<dbReference type="RefSeq" id="WP_044644353.1">
    <property type="nucleotide sequence ID" value="NZ_JTHP01000001.1"/>
</dbReference>
<dbReference type="InterPro" id="IPR026912">
    <property type="entry name" value="Adenine_deam_C"/>
</dbReference>
<evidence type="ECO:0000259" key="8">
    <source>
        <dbReference type="Pfam" id="PF13382"/>
    </source>
</evidence>
<dbReference type="GO" id="GO:0006146">
    <property type="term" value="P:adenine catabolic process"/>
    <property type="evidence" value="ECO:0007669"/>
    <property type="project" value="InterPro"/>
</dbReference>
<dbReference type="InterPro" id="IPR006680">
    <property type="entry name" value="Amidohydro-rel"/>
</dbReference>
<evidence type="ECO:0000256" key="6">
    <source>
        <dbReference type="HAMAP-Rule" id="MF_01518"/>
    </source>
</evidence>
<evidence type="ECO:0000256" key="1">
    <source>
        <dbReference type="ARBA" id="ARBA00006773"/>
    </source>
</evidence>
<dbReference type="Pfam" id="PF13382">
    <property type="entry name" value="Adenine_deam_C"/>
    <property type="match status" value="1"/>
</dbReference>
<feature type="domain" description="Adenine deaminase C-terminal" evidence="8">
    <location>
        <begin position="396"/>
        <end position="560"/>
    </location>
</feature>
<reference evidence="9 10" key="1">
    <citation type="submission" date="2014-11" db="EMBL/GenBank/DDBJ databases">
        <title>Draft Genome Sequences of Paenibacillus polymyxa NRRL B-30509 and Paenibacillus terrae NRRL B-30644, Strains from a Poultry Environment that Produce Tridecaptin A and Paenicidins.</title>
        <authorList>
            <person name="van Belkum M.J."/>
            <person name="Lohans C.T."/>
            <person name="Vederas J.C."/>
        </authorList>
    </citation>
    <scope>NUCLEOTIDE SEQUENCE [LARGE SCALE GENOMIC DNA]</scope>
    <source>
        <strain evidence="9 10">NRRL B-30644</strain>
    </source>
</reference>
<gene>
    <name evidence="6" type="primary">ade</name>
    <name evidence="9" type="ORF">QD47_01030</name>
</gene>
<dbReference type="AlphaFoldDB" id="A0A0D7XBF7"/>
<dbReference type="InterPro" id="IPR011059">
    <property type="entry name" value="Metal-dep_hydrolase_composite"/>
</dbReference>
<evidence type="ECO:0000256" key="2">
    <source>
        <dbReference type="ARBA" id="ARBA00012782"/>
    </source>
</evidence>
<dbReference type="EC" id="3.5.4.2" evidence="2 6"/>
<dbReference type="SUPFAM" id="SSF51338">
    <property type="entry name" value="Composite domain of metallo-dependent hydrolases"/>
    <property type="match status" value="1"/>
</dbReference>
<dbReference type="PATRIC" id="fig|159743.3.peg.237"/>
<dbReference type="HAMAP" id="MF_01518">
    <property type="entry name" value="Adenine_deamin"/>
    <property type="match status" value="1"/>
</dbReference>
<dbReference type="InterPro" id="IPR032466">
    <property type="entry name" value="Metal_Hydrolase"/>
</dbReference>
<dbReference type="GO" id="GO:0000034">
    <property type="term" value="F:adenine deaminase activity"/>
    <property type="evidence" value="ECO:0007669"/>
    <property type="project" value="UniProtKB-UniRule"/>
</dbReference>
<sequence>MRADKMILQVKVYNSYYKTFEEGNVAILDGKFMYIGQRGLESFEVNEIVEGHGKYMIPGLIDIHLHIESTMVTPATFSYGLIRNGVTTIVPEPHEMANVFGLEGIQEMMAASKECVADMFYGIPSSVPATPLETSGGEIDIPEIDALLQTGEMICLGEIMNYVDVIRDPEGKTNRILRHVREHYPELIIEGHTPQLLDLDLHQLIYAGIGSDHTHQSIEGMKARMAAGMFIEIQEKSMTPEVMEYLIQEDVAQHFCFVTDDVMPDSFVERGHLNHIVSKAIGMGMKPENAIYAATFTPATRMRMHDRGTIAPGKIADFVLLSDLSHFEVEQVYKDGQKVFDKFEEYHQDSLSCRFPPHFYQSVKLKPLTERDFTVELDVADGTHHCRIMMVKDGSTFTSERIAPEQVANGELMWEQSEHGLIATFERYGKNGNRAYGLIGGDTIKRGAVATTYSHDNHNLLVVGHNKQDMILAANTVLSSQGGFCVVENGKVLSLLPLTVGGILTEGPLEMVAAHVKELRSALLSLGYRHYNPIMSLSTHSLPVSPALKITDHGLIDVNAGKIVPLIVDPLEIKE</sequence>
<protein>
    <recommendedName>
        <fullName evidence="2 6">Adenine deaminase</fullName>
        <shortName evidence="6">Adenase</shortName>
        <shortName evidence="6">Adenine aminase</shortName>
        <ecNumber evidence="2 6">3.5.4.2</ecNumber>
    </recommendedName>
</protein>
<comment type="caution">
    <text evidence="9">The sequence shown here is derived from an EMBL/GenBank/DDBJ whole genome shotgun (WGS) entry which is preliminary data.</text>
</comment>
<comment type="similarity">
    <text evidence="1 6">Belongs to the metallo-dependent hydrolases superfamily. Adenine deaminase family.</text>
</comment>